<evidence type="ECO:0000313" key="2">
    <source>
        <dbReference type="Proteomes" id="UP000007887"/>
    </source>
</evidence>
<protein>
    <submittedName>
        <fullName evidence="1">Uncharacterized protein</fullName>
    </submittedName>
</protein>
<accession>I0GWI0</accession>
<dbReference type="EMBL" id="AP012300">
    <property type="protein sequence ID" value="BAL85117.1"/>
    <property type="molecule type" value="Genomic_DNA"/>
</dbReference>
<dbReference type="RefSeq" id="WP_014426135.1">
    <property type="nucleotide sequence ID" value="NC_017073.1"/>
</dbReference>
<dbReference type="KEGG" id="sri:SELR_pSRC300440"/>
<dbReference type="HOGENOM" id="CLU_1608729_0_0_9"/>
<dbReference type="OrthoDB" id="1856983at2"/>
<sequence length="132" mass="15543">MYVKMENGKKISVYNGKIWGANISQYAMEHKNLDYKSMIDAMTYNEFFDCGNVFNVVDDWECITGNDYDDETGEYYEIFCYYLVSARAVENLQKYTDEIVFYSEKLDLYVFGVTHWGTSWDYVLTGYEIVGE</sequence>
<evidence type="ECO:0000313" key="1">
    <source>
        <dbReference type="EMBL" id="BAL85117.1"/>
    </source>
</evidence>
<gene>
    <name evidence="1" type="ordered locus">SELR_pSRC300440</name>
</gene>
<keyword evidence="1" id="KW-0614">Plasmid</keyword>
<geneLocation type="plasmid" evidence="1 2">
    <name>pSRC3</name>
</geneLocation>
<name>I0GWI0_SELRL</name>
<reference evidence="1 2" key="1">
    <citation type="submission" date="2011-10" db="EMBL/GenBank/DDBJ databases">
        <title>Whole genome sequence of Selenomonas ruminantium subsp. lactilytica TAM6421.</title>
        <authorList>
            <person name="Oguchi A."/>
            <person name="Ankai A."/>
            <person name="Kaneko J."/>
            <person name="Yamada-Narita S."/>
            <person name="Fukui S."/>
            <person name="Takahashi M."/>
            <person name="Onodera T."/>
            <person name="Kojima S."/>
            <person name="Fushimi T."/>
            <person name="Abe N."/>
            <person name="Kamio Y."/>
            <person name="Yamazaki S."/>
            <person name="Fujita N."/>
        </authorList>
    </citation>
    <scope>NUCLEOTIDE SEQUENCE [LARGE SCALE GENOMIC DNA]</scope>
    <source>
        <strain evidence="2">NBRC 103574 / TAM6421</strain>
        <plasmid evidence="1 2">pSRC3</plasmid>
    </source>
</reference>
<proteinExistence type="predicted"/>
<dbReference type="AlphaFoldDB" id="I0GWI0"/>
<dbReference type="Proteomes" id="UP000007887">
    <property type="component" value="Plasmid pSRC3"/>
</dbReference>
<organism evidence="1 2">
    <name type="scientific">Selenomonas ruminantium subsp. lactilytica (strain NBRC 103574 / TAM6421)</name>
    <dbReference type="NCBI Taxonomy" id="927704"/>
    <lineage>
        <taxon>Bacteria</taxon>
        <taxon>Bacillati</taxon>
        <taxon>Bacillota</taxon>
        <taxon>Negativicutes</taxon>
        <taxon>Selenomonadales</taxon>
        <taxon>Selenomonadaceae</taxon>
        <taxon>Selenomonas</taxon>
    </lineage>
</organism>
<dbReference type="PATRIC" id="fig|927704.6.peg.3358"/>